<reference evidence="15" key="1">
    <citation type="journal article" date="2019" name="PLoS Negl. Trop. Dis.">
        <title>Revisiting the worldwide diversity of Leptospira species in the environment.</title>
        <authorList>
            <person name="Vincent A.T."/>
            <person name="Schiettekatte O."/>
            <person name="Bourhy P."/>
            <person name="Veyrier F.J."/>
            <person name="Picardeau M."/>
        </authorList>
    </citation>
    <scope>NUCLEOTIDE SEQUENCE [LARGE SCALE GENOMIC DNA]</scope>
    <source>
        <strain evidence="15">201400974</strain>
    </source>
</reference>
<keyword evidence="8 13" id="KW-0067">ATP-binding</keyword>
<keyword evidence="7 12" id="KW-0658">Purine biosynthesis</keyword>
<evidence type="ECO:0000259" key="14">
    <source>
        <dbReference type="PROSITE" id="PS50975"/>
    </source>
</evidence>
<comment type="pathway">
    <text evidence="3 12">Purine metabolism; IMP biosynthesis via de novo pathway; N(1)-(5-phospho-D-ribosyl)glycinamide from 5-phospho-alpha-D-ribose 1-diphosphate: step 2/2.</text>
</comment>
<dbReference type="Gene3D" id="3.40.50.20">
    <property type="match status" value="1"/>
</dbReference>
<dbReference type="OrthoDB" id="9807240at2"/>
<dbReference type="RefSeq" id="WP_135766020.1">
    <property type="nucleotide sequence ID" value="NZ_RQHV01000066.1"/>
</dbReference>
<dbReference type="HAMAP" id="MF_00138">
    <property type="entry name" value="GARS"/>
    <property type="match status" value="1"/>
</dbReference>
<dbReference type="NCBIfam" id="TIGR00877">
    <property type="entry name" value="purD"/>
    <property type="match status" value="1"/>
</dbReference>
<dbReference type="Gene3D" id="3.30.470.20">
    <property type="entry name" value="ATP-grasp fold, B domain"/>
    <property type="match status" value="1"/>
</dbReference>
<dbReference type="AlphaFoldDB" id="A0A4R9LND4"/>
<dbReference type="GO" id="GO:0006189">
    <property type="term" value="P:'de novo' IMP biosynthetic process"/>
    <property type="evidence" value="ECO:0007669"/>
    <property type="project" value="UniProtKB-UniRule"/>
</dbReference>
<dbReference type="Pfam" id="PF01071">
    <property type="entry name" value="GARS_A"/>
    <property type="match status" value="1"/>
</dbReference>
<evidence type="ECO:0000256" key="4">
    <source>
        <dbReference type="ARBA" id="ARBA00013255"/>
    </source>
</evidence>
<dbReference type="GO" id="GO:0004637">
    <property type="term" value="F:phosphoribosylamine-glycine ligase activity"/>
    <property type="evidence" value="ECO:0007669"/>
    <property type="project" value="UniProtKB-UniRule"/>
</dbReference>
<evidence type="ECO:0000256" key="12">
    <source>
        <dbReference type="HAMAP-Rule" id="MF_00138"/>
    </source>
</evidence>
<dbReference type="PANTHER" id="PTHR43472:SF1">
    <property type="entry name" value="PHOSPHORIBOSYLAMINE--GLYCINE LIGASE, CHLOROPLASTIC"/>
    <property type="match status" value="1"/>
</dbReference>
<keyword evidence="16" id="KW-1185">Reference proteome</keyword>
<dbReference type="SUPFAM" id="SSF52440">
    <property type="entry name" value="PreATP-grasp domain"/>
    <property type="match status" value="1"/>
</dbReference>
<comment type="caution">
    <text evidence="15">The sequence shown here is derived from an EMBL/GenBank/DDBJ whole genome shotgun (WGS) entry which is preliminary data.</text>
</comment>
<dbReference type="InterPro" id="IPR011054">
    <property type="entry name" value="Rudment_hybrid_motif"/>
</dbReference>
<dbReference type="Gene3D" id="3.90.600.10">
    <property type="entry name" value="Phosphoribosylglycinamide synthetase, C-terminal domain"/>
    <property type="match status" value="1"/>
</dbReference>
<dbReference type="SUPFAM" id="SSF56059">
    <property type="entry name" value="Glutathione synthetase ATP-binding domain-like"/>
    <property type="match status" value="1"/>
</dbReference>
<dbReference type="UniPathway" id="UPA00074">
    <property type="reaction ID" value="UER00125"/>
</dbReference>
<keyword evidence="6 13" id="KW-0547">Nucleotide-binding</keyword>
<dbReference type="PANTHER" id="PTHR43472">
    <property type="entry name" value="PHOSPHORIBOSYLAMINE--GLYCINE LIGASE"/>
    <property type="match status" value="1"/>
</dbReference>
<evidence type="ECO:0000256" key="13">
    <source>
        <dbReference type="PROSITE-ProRule" id="PRU00409"/>
    </source>
</evidence>
<gene>
    <name evidence="12" type="primary">purD</name>
    <name evidence="15" type="ORF">EHS11_19300</name>
</gene>
<dbReference type="EMBL" id="RQHV01000066">
    <property type="protein sequence ID" value="TGN06500.1"/>
    <property type="molecule type" value="Genomic_DNA"/>
</dbReference>
<dbReference type="EC" id="6.3.4.13" evidence="4 12"/>
<evidence type="ECO:0000256" key="9">
    <source>
        <dbReference type="ARBA" id="ARBA00038345"/>
    </source>
</evidence>
<dbReference type="PROSITE" id="PS00184">
    <property type="entry name" value="GARS"/>
    <property type="match status" value="1"/>
</dbReference>
<evidence type="ECO:0000256" key="6">
    <source>
        <dbReference type="ARBA" id="ARBA00022741"/>
    </source>
</evidence>
<protein>
    <recommendedName>
        <fullName evidence="4 12">Phosphoribosylamine--glycine ligase</fullName>
        <ecNumber evidence="4 12">6.3.4.13</ecNumber>
    </recommendedName>
    <alternativeName>
        <fullName evidence="12">GARS</fullName>
    </alternativeName>
    <alternativeName>
        <fullName evidence="10 12">Glycinamide ribonucleotide synthetase</fullName>
    </alternativeName>
    <alternativeName>
        <fullName evidence="11 12">Phosphoribosylglycinamide synthetase</fullName>
    </alternativeName>
</protein>
<dbReference type="InterPro" id="IPR037123">
    <property type="entry name" value="PRibGlycinamide_synth_C_sf"/>
</dbReference>
<dbReference type="GO" id="GO:0009113">
    <property type="term" value="P:purine nucleobase biosynthetic process"/>
    <property type="evidence" value="ECO:0007669"/>
    <property type="project" value="InterPro"/>
</dbReference>
<comment type="cofactor">
    <cofactor evidence="2">
        <name>Mg(2+)</name>
        <dbReference type="ChEBI" id="CHEBI:18420"/>
    </cofactor>
</comment>
<organism evidence="15 16">
    <name type="scientific">Leptospira ilyithenensis</name>
    <dbReference type="NCBI Taxonomy" id="2484901"/>
    <lineage>
        <taxon>Bacteria</taxon>
        <taxon>Pseudomonadati</taxon>
        <taxon>Spirochaetota</taxon>
        <taxon>Spirochaetia</taxon>
        <taxon>Leptospirales</taxon>
        <taxon>Leptospiraceae</taxon>
        <taxon>Leptospira</taxon>
    </lineage>
</organism>
<comment type="cofactor">
    <cofactor evidence="1">
        <name>Mn(2+)</name>
        <dbReference type="ChEBI" id="CHEBI:29035"/>
    </cofactor>
</comment>
<comment type="similarity">
    <text evidence="9 12">Belongs to the GARS family.</text>
</comment>
<dbReference type="InterPro" id="IPR020560">
    <property type="entry name" value="PRibGlycinamide_synth_C-dom"/>
</dbReference>
<evidence type="ECO:0000256" key="5">
    <source>
        <dbReference type="ARBA" id="ARBA00022598"/>
    </source>
</evidence>
<accession>A0A4R9LND4</accession>
<dbReference type="InterPro" id="IPR020561">
    <property type="entry name" value="PRibGlycinamid_synth_ATP-grasp"/>
</dbReference>
<dbReference type="InterPro" id="IPR013815">
    <property type="entry name" value="ATP_grasp_subdomain_1"/>
</dbReference>
<dbReference type="InterPro" id="IPR011761">
    <property type="entry name" value="ATP-grasp"/>
</dbReference>
<dbReference type="Pfam" id="PF02843">
    <property type="entry name" value="GARS_C"/>
    <property type="match status" value="1"/>
</dbReference>
<dbReference type="PROSITE" id="PS50975">
    <property type="entry name" value="ATP_GRASP"/>
    <property type="match status" value="1"/>
</dbReference>
<evidence type="ECO:0000256" key="11">
    <source>
        <dbReference type="ARBA" id="ARBA00042864"/>
    </source>
</evidence>
<keyword evidence="5 12" id="KW-0436">Ligase</keyword>
<dbReference type="GO" id="GO:0005524">
    <property type="term" value="F:ATP binding"/>
    <property type="evidence" value="ECO:0007669"/>
    <property type="project" value="UniProtKB-UniRule"/>
</dbReference>
<name>A0A4R9LND4_9LEPT</name>
<evidence type="ECO:0000313" key="15">
    <source>
        <dbReference type="EMBL" id="TGN06500.1"/>
    </source>
</evidence>
<comment type="catalytic activity">
    <reaction evidence="12">
        <text>5-phospho-beta-D-ribosylamine + glycine + ATP = N(1)-(5-phospho-beta-D-ribosyl)glycinamide + ADP + phosphate + H(+)</text>
        <dbReference type="Rhea" id="RHEA:17453"/>
        <dbReference type="ChEBI" id="CHEBI:15378"/>
        <dbReference type="ChEBI" id="CHEBI:30616"/>
        <dbReference type="ChEBI" id="CHEBI:43474"/>
        <dbReference type="ChEBI" id="CHEBI:57305"/>
        <dbReference type="ChEBI" id="CHEBI:58681"/>
        <dbReference type="ChEBI" id="CHEBI:143788"/>
        <dbReference type="ChEBI" id="CHEBI:456216"/>
        <dbReference type="EC" id="6.3.4.13"/>
    </reaction>
</comment>
<evidence type="ECO:0000256" key="3">
    <source>
        <dbReference type="ARBA" id="ARBA00005174"/>
    </source>
</evidence>
<dbReference type="GO" id="GO:0046872">
    <property type="term" value="F:metal ion binding"/>
    <property type="evidence" value="ECO:0007669"/>
    <property type="project" value="InterPro"/>
</dbReference>
<evidence type="ECO:0000256" key="2">
    <source>
        <dbReference type="ARBA" id="ARBA00001946"/>
    </source>
</evidence>
<dbReference type="InterPro" id="IPR020559">
    <property type="entry name" value="PRibGlycinamide_synth_CS"/>
</dbReference>
<proteinExistence type="inferred from homology"/>
<evidence type="ECO:0000256" key="1">
    <source>
        <dbReference type="ARBA" id="ARBA00001936"/>
    </source>
</evidence>
<dbReference type="SUPFAM" id="SSF51246">
    <property type="entry name" value="Rudiment single hybrid motif"/>
    <property type="match status" value="1"/>
</dbReference>
<dbReference type="InterPro" id="IPR020562">
    <property type="entry name" value="PRibGlycinamide_synth_N"/>
</dbReference>
<dbReference type="InterPro" id="IPR016185">
    <property type="entry name" value="PreATP-grasp_dom_sf"/>
</dbReference>
<evidence type="ECO:0000256" key="8">
    <source>
        <dbReference type="ARBA" id="ARBA00022840"/>
    </source>
</evidence>
<evidence type="ECO:0000256" key="10">
    <source>
        <dbReference type="ARBA" id="ARBA00042242"/>
    </source>
</evidence>
<dbReference type="Pfam" id="PF02844">
    <property type="entry name" value="GARS_N"/>
    <property type="match status" value="1"/>
</dbReference>
<dbReference type="SMART" id="SM01209">
    <property type="entry name" value="GARS_A"/>
    <property type="match status" value="1"/>
</dbReference>
<feature type="domain" description="ATP-grasp" evidence="14">
    <location>
        <begin position="113"/>
        <end position="320"/>
    </location>
</feature>
<evidence type="ECO:0000256" key="7">
    <source>
        <dbReference type="ARBA" id="ARBA00022755"/>
    </source>
</evidence>
<dbReference type="SMART" id="SM01210">
    <property type="entry name" value="GARS_C"/>
    <property type="match status" value="1"/>
</dbReference>
<dbReference type="Gene3D" id="3.30.1490.20">
    <property type="entry name" value="ATP-grasp fold, A domain"/>
    <property type="match status" value="1"/>
</dbReference>
<dbReference type="Proteomes" id="UP000298264">
    <property type="component" value="Unassembled WGS sequence"/>
</dbReference>
<evidence type="ECO:0000313" key="16">
    <source>
        <dbReference type="Proteomes" id="UP000298264"/>
    </source>
</evidence>
<sequence>MKNKLKVLLIGGGGREHALAQSILQSSHLEELKVFPGNGGFDSHLILNSNEISITDKNKFLAYIKNSNTDLVVVGPEDPLVAGLADWCDEIQIPCFGPSAYCAQIEGSKHFAKEMMKDAYIPTASFAVFEDFHSSWSYSQKQMFPLVVKADGLAAGKGVTVALTLDEVKQALNDIFIEQKFGASGAKVVIESFLEGNEASLFVITDGKNYTCLPAAQDHKRAFDGDVGPNTGGMGAYAPAPIVSDTVLKEVKKTIIEPILAEFRNRKFPYKGLLYVGLMISKDQKPNVVEFNCRFGDPETQCVLRLIDEDILPIFYQASTNSLKSRDLKLKPGASAVVVLAAKGYPDAPMKGIELEIPPPADSVLVFHAGTKKDASDKLISTGGRILGITAVSISLKETLNQCYNFLSKISAPNTFYRRDIGKRAL</sequence>
<dbReference type="InterPro" id="IPR000115">
    <property type="entry name" value="PRibGlycinamide_synth"/>
</dbReference>